<name>A0A0R0CXF6_9GAMM</name>
<sequence>MSRAARYLRPAALAALALLAPAAACAFESTQQQGGVTLRYQDARDALPEAMRERIIGTFFKAYLPQRADFHPKAPSQTAIVIDPAYDGIAFVGEKAKAATITLNPAWLDKHPGDTDLVTHEAMHIVQGYPEYANERVPGWLVEGIADYARDRYGVDNAAAGWALPLTVQDGQDFDTGYRVTGAFLKWSEAAWPGLVKTLDGALRSGRYTPALWQQHTGQPLPALWAAYAKARQDR</sequence>
<evidence type="ECO:0000313" key="3">
    <source>
        <dbReference type="Proteomes" id="UP000051386"/>
    </source>
</evidence>
<dbReference type="PANTHER" id="PTHR33321:SF12">
    <property type="entry name" value="PLANT BASIC SECRETORY PROTEIN (BSP) FAMILY PROTEIN"/>
    <property type="match status" value="1"/>
</dbReference>
<dbReference type="Proteomes" id="UP000051386">
    <property type="component" value="Unassembled WGS sequence"/>
</dbReference>
<dbReference type="Pfam" id="PF04450">
    <property type="entry name" value="BSP"/>
    <property type="match status" value="1"/>
</dbReference>
<dbReference type="PATRIC" id="fig|517011.3.peg.1110"/>
<keyword evidence="1" id="KW-0732">Signal</keyword>
<reference evidence="2 3" key="1">
    <citation type="submission" date="2015-05" db="EMBL/GenBank/DDBJ databases">
        <title>Genome sequencing and analysis of members of genus Stenotrophomonas.</title>
        <authorList>
            <person name="Patil P.P."/>
            <person name="Midha S."/>
            <person name="Patil P.B."/>
        </authorList>
    </citation>
    <scope>NUCLEOTIDE SEQUENCE [LARGE SCALE GENOMIC DNA]</scope>
    <source>
        <strain evidence="2 3">DSM 21508</strain>
    </source>
</reference>
<dbReference type="EMBL" id="LDJK01000026">
    <property type="protein sequence ID" value="KRG74383.1"/>
    <property type="molecule type" value="Genomic_DNA"/>
</dbReference>
<feature type="signal peptide" evidence="1">
    <location>
        <begin position="1"/>
        <end position="26"/>
    </location>
</feature>
<keyword evidence="3" id="KW-1185">Reference proteome</keyword>
<dbReference type="AlphaFoldDB" id="A0A0R0CXF6"/>
<organism evidence="2 3">
    <name type="scientific">Stenotrophomonas chelatiphaga</name>
    <dbReference type="NCBI Taxonomy" id="517011"/>
    <lineage>
        <taxon>Bacteria</taxon>
        <taxon>Pseudomonadati</taxon>
        <taxon>Pseudomonadota</taxon>
        <taxon>Gammaproteobacteria</taxon>
        <taxon>Lysobacterales</taxon>
        <taxon>Lysobacteraceae</taxon>
        <taxon>Stenotrophomonas</taxon>
    </lineage>
</organism>
<comment type="caution">
    <text evidence="2">The sequence shown here is derived from an EMBL/GenBank/DDBJ whole genome shotgun (WGS) entry which is preliminary data.</text>
</comment>
<protein>
    <submittedName>
        <fullName evidence="2">Basic Secretory protein</fullName>
    </submittedName>
</protein>
<accession>A0A0R0CXF6</accession>
<feature type="chain" id="PRO_5006394724" evidence="1">
    <location>
        <begin position="27"/>
        <end position="235"/>
    </location>
</feature>
<evidence type="ECO:0000256" key="1">
    <source>
        <dbReference type="SAM" id="SignalP"/>
    </source>
</evidence>
<proteinExistence type="predicted"/>
<gene>
    <name evidence="2" type="ORF">ABB28_07430</name>
</gene>
<dbReference type="PANTHER" id="PTHR33321">
    <property type="match status" value="1"/>
</dbReference>
<dbReference type="InterPro" id="IPR007541">
    <property type="entry name" value="Uncharacterised_BSP"/>
</dbReference>
<evidence type="ECO:0000313" key="2">
    <source>
        <dbReference type="EMBL" id="KRG74383.1"/>
    </source>
</evidence>